<dbReference type="SUPFAM" id="SSF56047">
    <property type="entry name" value="Ribosomal protein S8"/>
    <property type="match status" value="1"/>
</dbReference>
<evidence type="ECO:0000256" key="5">
    <source>
        <dbReference type="ARBA" id="ARBA00023274"/>
    </source>
</evidence>
<protein>
    <recommendedName>
        <fullName evidence="7">Small ribosomal subunit protein uS8m</fullName>
    </recommendedName>
</protein>
<dbReference type="VEuPathDB" id="FungiDB:GMDG_01714"/>
<comment type="function">
    <text evidence="6">Component of the mitochondrial ribosome (mitoribosome), a dedicated translation machinery responsible for the synthesis of mitochondrial genome-encoded proteins, including at least some of the essential transmembrane subunits of the mitochondrial respiratory chain. The mitoribosomes are attached to the mitochondrial inner membrane and translation products are cotranslationally integrated into the membrane.</text>
</comment>
<dbReference type="GO" id="GO:1990904">
    <property type="term" value="C:ribonucleoprotein complex"/>
    <property type="evidence" value="ECO:0007669"/>
    <property type="project" value="UniProtKB-KW"/>
</dbReference>
<dbReference type="Pfam" id="PF00410">
    <property type="entry name" value="Ribosomal_S8"/>
    <property type="match status" value="1"/>
</dbReference>
<dbReference type="FunFam" id="3.30.1490.10:FF:000005">
    <property type="entry name" value="Mitochondrial 40S ribosomal protein S8"/>
    <property type="match status" value="1"/>
</dbReference>
<keyword evidence="4" id="KW-0496">Mitochondrion</keyword>
<evidence type="ECO:0000256" key="6">
    <source>
        <dbReference type="ARBA" id="ARBA00037226"/>
    </source>
</evidence>
<dbReference type="InterPro" id="IPR000630">
    <property type="entry name" value="Ribosomal_uS8"/>
</dbReference>
<comment type="similarity">
    <text evidence="2">Belongs to the universal ribosomal protein uS8 family.</text>
</comment>
<dbReference type="AlphaFoldDB" id="A0A177AF28"/>
<sequence length="162" mass="17619">MSLVNLANVCSHLQNASRARLGLTSVPASNMILSLSLSLQQSGFLRSVTRGGGQPPPVDALSTYVPEPVTQENVASRRLWLGLKYWNNAPVLSQMAMVSKPTKRIYVDATVIAKLVRGRDAGTVRGLRKPGECIFVSTDRGILEARECVERKIGGMLLCRVL</sequence>
<evidence type="ECO:0000256" key="7">
    <source>
        <dbReference type="ARBA" id="ARBA00071383"/>
    </source>
</evidence>
<reference evidence="8" key="1">
    <citation type="submission" date="2016-03" db="EMBL/GenBank/DDBJ databases">
        <title>Updated assembly of Pseudogymnoascus destructans, the fungus causing white-nose syndrome of bats.</title>
        <authorList>
            <person name="Palmer J.M."/>
            <person name="Drees K.P."/>
            <person name="Foster J.T."/>
            <person name="Lindner D.L."/>
        </authorList>
    </citation>
    <scope>NUCLEOTIDE SEQUENCE [LARGE SCALE GENOMIC DNA]</scope>
    <source>
        <strain evidence="8">20631-21</strain>
    </source>
</reference>
<evidence type="ECO:0000256" key="2">
    <source>
        <dbReference type="ARBA" id="ARBA00006471"/>
    </source>
</evidence>
<evidence type="ECO:0000256" key="1">
    <source>
        <dbReference type="ARBA" id="ARBA00004173"/>
    </source>
</evidence>
<keyword evidence="5" id="KW-0687">Ribonucleoprotein</keyword>
<dbReference type="Proteomes" id="UP000077154">
    <property type="component" value="Unassembled WGS sequence"/>
</dbReference>
<proteinExistence type="inferred from homology"/>
<dbReference type="EMBL" id="KV441391">
    <property type="protein sequence ID" value="OAF60687.1"/>
    <property type="molecule type" value="Genomic_DNA"/>
</dbReference>
<dbReference type="InterPro" id="IPR035987">
    <property type="entry name" value="Ribosomal_uS8_sf"/>
</dbReference>
<dbReference type="GO" id="GO:0006412">
    <property type="term" value="P:translation"/>
    <property type="evidence" value="ECO:0007669"/>
    <property type="project" value="InterPro"/>
</dbReference>
<dbReference type="GO" id="GO:0005739">
    <property type="term" value="C:mitochondrion"/>
    <property type="evidence" value="ECO:0007669"/>
    <property type="project" value="UniProtKB-SubCell"/>
</dbReference>
<evidence type="ECO:0000256" key="3">
    <source>
        <dbReference type="ARBA" id="ARBA00022980"/>
    </source>
</evidence>
<evidence type="ECO:0000256" key="4">
    <source>
        <dbReference type="ARBA" id="ARBA00023128"/>
    </source>
</evidence>
<dbReference type="Gene3D" id="3.30.1370.30">
    <property type="match status" value="1"/>
</dbReference>
<dbReference type="OrthoDB" id="409928at2759"/>
<gene>
    <name evidence="8" type="ORF">VC83_03580</name>
</gene>
<dbReference type="Gene3D" id="3.30.1490.10">
    <property type="match status" value="1"/>
</dbReference>
<accession>A0A177AF28</accession>
<dbReference type="GO" id="GO:0005840">
    <property type="term" value="C:ribosome"/>
    <property type="evidence" value="ECO:0007669"/>
    <property type="project" value="UniProtKB-KW"/>
</dbReference>
<keyword evidence="3" id="KW-0689">Ribosomal protein</keyword>
<dbReference type="RefSeq" id="XP_024325968.1">
    <property type="nucleotide sequence ID" value="XM_024467226.1"/>
</dbReference>
<dbReference type="PANTHER" id="PTHR11758">
    <property type="entry name" value="40S RIBOSOMAL PROTEIN S15A"/>
    <property type="match status" value="1"/>
</dbReference>
<name>A0A177AF28_9PEZI</name>
<comment type="subcellular location">
    <subcellularLocation>
        <location evidence="1">Mitochondrion</location>
    </subcellularLocation>
</comment>
<dbReference type="GeneID" id="36286656"/>
<dbReference type="FunFam" id="3.30.1370.30:FF:000006">
    <property type="entry name" value="40S ribosomal protein S8"/>
    <property type="match status" value="1"/>
</dbReference>
<evidence type="ECO:0000313" key="8">
    <source>
        <dbReference type="EMBL" id="OAF60687.1"/>
    </source>
</evidence>
<dbReference type="GO" id="GO:0003735">
    <property type="term" value="F:structural constituent of ribosome"/>
    <property type="evidence" value="ECO:0007669"/>
    <property type="project" value="InterPro"/>
</dbReference>
<organism evidence="8">
    <name type="scientific">Pseudogymnoascus destructans</name>
    <dbReference type="NCBI Taxonomy" id="655981"/>
    <lineage>
        <taxon>Eukaryota</taxon>
        <taxon>Fungi</taxon>
        <taxon>Dikarya</taxon>
        <taxon>Ascomycota</taxon>
        <taxon>Pezizomycotina</taxon>
        <taxon>Leotiomycetes</taxon>
        <taxon>Thelebolales</taxon>
        <taxon>Thelebolaceae</taxon>
        <taxon>Pseudogymnoascus</taxon>
    </lineage>
</organism>
<dbReference type="eggNOG" id="ENOG502RXRN">
    <property type="taxonomic scope" value="Eukaryota"/>
</dbReference>